<evidence type="ECO:0000313" key="3">
    <source>
        <dbReference type="Proteomes" id="UP000510930"/>
    </source>
</evidence>
<gene>
    <name evidence="2" type="ORF">FK493_00310</name>
</gene>
<dbReference type="GO" id="GO:0004664">
    <property type="term" value="F:prephenate dehydratase activity"/>
    <property type="evidence" value="ECO:0007669"/>
    <property type="project" value="InterPro"/>
</dbReference>
<feature type="domain" description="Prephenate dehydratase" evidence="1">
    <location>
        <begin position="29"/>
        <end position="179"/>
    </location>
</feature>
<sequence>MLKKILKSKILFNLLKTICYKKKKNVFSLGPIGNYCYSICITKINKKYNFFFLKKIKDLKISKKILPYENNNGGIVRDTLNLLLKKKIFIKKILILNIEHNFFCLKKKKIFYLHNQSYKQIKKKLIFLLKKIKTKIINSNSEINNGLNICNFLTKKTVPINIKNLQLKDNIYNKTKFIVNSYTNKKNKIISFFSKKLKYYLDLSSVLTIYKNKQIYYFEIFLKSLKILLFLMKQLKKKNKILISGFYNIL</sequence>
<evidence type="ECO:0000313" key="2">
    <source>
        <dbReference type="EMBL" id="QLK14030.1"/>
    </source>
</evidence>
<dbReference type="Pfam" id="PF00800">
    <property type="entry name" value="PDT"/>
    <property type="match status" value="1"/>
</dbReference>
<evidence type="ECO:0000259" key="1">
    <source>
        <dbReference type="Pfam" id="PF00800"/>
    </source>
</evidence>
<proteinExistence type="predicted"/>
<dbReference type="AlphaFoldDB" id="A0AAE7G423"/>
<dbReference type="GO" id="GO:0009094">
    <property type="term" value="P:L-phenylalanine biosynthetic process"/>
    <property type="evidence" value="ECO:0007669"/>
    <property type="project" value="InterPro"/>
</dbReference>
<dbReference type="RefSeq" id="WP_020915775.1">
    <property type="nucleotide sequence ID" value="NZ_CP012411.1"/>
</dbReference>
<name>A0AAE7G423_CARRU</name>
<dbReference type="Proteomes" id="UP000510930">
    <property type="component" value="Chromosome"/>
</dbReference>
<dbReference type="Gene3D" id="3.40.190.10">
    <property type="entry name" value="Periplasmic binding protein-like II"/>
    <property type="match status" value="2"/>
</dbReference>
<dbReference type="InterPro" id="IPR001086">
    <property type="entry name" value="Preph_deHydtase"/>
</dbReference>
<accession>A0AAE7G423</accession>
<dbReference type="EMBL" id="CP041245">
    <property type="protein sequence ID" value="QLK14030.1"/>
    <property type="molecule type" value="Genomic_DNA"/>
</dbReference>
<organism evidence="2 3">
    <name type="scientific">Carsonella ruddii</name>
    <dbReference type="NCBI Taxonomy" id="114186"/>
    <lineage>
        <taxon>Bacteria</taxon>
        <taxon>Pseudomonadati</taxon>
        <taxon>Pseudomonadota</taxon>
        <taxon>Gammaproteobacteria</taxon>
        <taxon>Oceanospirillales</taxon>
        <taxon>Halomonadaceae</taxon>
        <taxon>Zymobacter group</taxon>
        <taxon>Candidatus Carsonella</taxon>
    </lineage>
</organism>
<protein>
    <recommendedName>
        <fullName evidence="1">Prephenate dehydratase domain-containing protein</fullName>
    </recommendedName>
</protein>
<reference evidence="2 3" key="1">
    <citation type="submission" date="2019-06" db="EMBL/GenBank/DDBJ databases">
        <authorList>
            <person name="Petrone J.R."/>
            <person name="Munoz-Beristain A."/>
            <person name="Russell J.T."/>
            <person name="Rios-Glusberger P."/>
            <person name="Triplett E.W."/>
        </authorList>
    </citation>
    <scope>NUCLEOTIDE SEQUENCE [LARGE SCALE GENOMIC DNA]</scope>
    <source>
        <strain evidence="2">JRPAMB4</strain>
    </source>
</reference>
<dbReference type="SUPFAM" id="SSF53850">
    <property type="entry name" value="Periplasmic binding protein-like II"/>
    <property type="match status" value="1"/>
</dbReference>